<evidence type="ECO:0000256" key="6">
    <source>
        <dbReference type="ARBA" id="ARBA00011940"/>
    </source>
</evidence>
<evidence type="ECO:0000256" key="9">
    <source>
        <dbReference type="ARBA" id="ARBA00023152"/>
    </source>
</evidence>
<dbReference type="Pfam" id="PF00121">
    <property type="entry name" value="TIM"/>
    <property type="match status" value="1"/>
</dbReference>
<protein>
    <recommendedName>
        <fullName evidence="7 11">Triosephosphate isomerase</fullName>
        <ecNumber evidence="6 11">5.3.1.1</ecNumber>
    </recommendedName>
</protein>
<evidence type="ECO:0000256" key="5">
    <source>
        <dbReference type="ARBA" id="ARBA00011738"/>
    </source>
</evidence>
<dbReference type="SUPFAM" id="SSF51351">
    <property type="entry name" value="Triosephosphate isomerase (TIM)"/>
    <property type="match status" value="1"/>
</dbReference>
<dbReference type="AlphaFoldDB" id="A0ABD1CEA3"/>
<dbReference type="PANTHER" id="PTHR21139">
    <property type="entry name" value="TRIOSEPHOSPHATE ISOMERASE"/>
    <property type="match status" value="1"/>
</dbReference>
<evidence type="ECO:0000256" key="8">
    <source>
        <dbReference type="ARBA" id="ARBA00022432"/>
    </source>
</evidence>
<dbReference type="EMBL" id="JBEHCU010013095">
    <property type="protein sequence ID" value="KAL1374711.1"/>
    <property type="molecule type" value="Genomic_DNA"/>
</dbReference>
<organism evidence="12 13">
    <name type="scientific">Culex pipiens pipiens</name>
    <name type="common">Northern house mosquito</name>
    <dbReference type="NCBI Taxonomy" id="38569"/>
    <lineage>
        <taxon>Eukaryota</taxon>
        <taxon>Metazoa</taxon>
        <taxon>Ecdysozoa</taxon>
        <taxon>Arthropoda</taxon>
        <taxon>Hexapoda</taxon>
        <taxon>Insecta</taxon>
        <taxon>Pterygota</taxon>
        <taxon>Neoptera</taxon>
        <taxon>Endopterygota</taxon>
        <taxon>Diptera</taxon>
        <taxon>Nematocera</taxon>
        <taxon>Culicoidea</taxon>
        <taxon>Culicidae</taxon>
        <taxon>Culicinae</taxon>
        <taxon>Culicini</taxon>
        <taxon>Culex</taxon>
        <taxon>Culex</taxon>
    </lineage>
</organism>
<dbReference type="Proteomes" id="UP001562425">
    <property type="component" value="Unassembled WGS sequence"/>
</dbReference>
<dbReference type="GO" id="GO:0006096">
    <property type="term" value="P:glycolytic process"/>
    <property type="evidence" value="ECO:0007669"/>
    <property type="project" value="UniProtKB-KW"/>
</dbReference>
<dbReference type="PROSITE" id="PS00171">
    <property type="entry name" value="TIM_1"/>
    <property type="match status" value="1"/>
</dbReference>
<comment type="similarity">
    <text evidence="4 11">Belongs to the triosephosphate isomerase family.</text>
</comment>
<comment type="subunit">
    <text evidence="5">Homodimer.</text>
</comment>
<comment type="caution">
    <text evidence="12">The sequence shown here is derived from an EMBL/GenBank/DDBJ whole genome shotgun (WGS) entry which is preliminary data.</text>
</comment>
<dbReference type="Gene3D" id="3.20.20.70">
    <property type="entry name" value="Aldolase class I"/>
    <property type="match status" value="1"/>
</dbReference>
<comment type="pathway">
    <text evidence="3 11">Carbohydrate biosynthesis; gluconeogenesis.</text>
</comment>
<dbReference type="CDD" id="cd00311">
    <property type="entry name" value="TIM"/>
    <property type="match status" value="1"/>
</dbReference>
<comment type="pathway">
    <text evidence="2 11">Carbohydrate degradation; glycolysis; D-glyceraldehyde 3-phosphate from glycerone phosphate: step 1/1.</text>
</comment>
<dbReference type="NCBIfam" id="TIGR00419">
    <property type="entry name" value="tim"/>
    <property type="match status" value="1"/>
</dbReference>
<dbReference type="PANTHER" id="PTHR21139:SF2">
    <property type="entry name" value="TRIOSEPHOSPHATE ISOMERASE"/>
    <property type="match status" value="1"/>
</dbReference>
<evidence type="ECO:0000256" key="11">
    <source>
        <dbReference type="RuleBase" id="RU363013"/>
    </source>
</evidence>
<evidence type="ECO:0000256" key="7">
    <source>
        <dbReference type="ARBA" id="ARBA00019397"/>
    </source>
</evidence>
<keyword evidence="8 11" id="KW-0312">Gluconeogenesis</keyword>
<dbReference type="InterPro" id="IPR020861">
    <property type="entry name" value="Triosephosphate_isomerase_AS"/>
</dbReference>
<comment type="catalytic activity">
    <reaction evidence="1 11">
        <text>D-glyceraldehyde 3-phosphate = dihydroxyacetone phosphate</text>
        <dbReference type="Rhea" id="RHEA:18585"/>
        <dbReference type="ChEBI" id="CHEBI:57642"/>
        <dbReference type="ChEBI" id="CHEBI:59776"/>
        <dbReference type="EC" id="5.3.1.1"/>
    </reaction>
</comment>
<proteinExistence type="inferred from homology"/>
<dbReference type="GO" id="GO:0004807">
    <property type="term" value="F:triose-phosphate isomerase activity"/>
    <property type="evidence" value="ECO:0007669"/>
    <property type="project" value="UniProtKB-EC"/>
</dbReference>
<evidence type="ECO:0000256" key="3">
    <source>
        <dbReference type="ARBA" id="ARBA00004742"/>
    </source>
</evidence>
<evidence type="ECO:0000256" key="4">
    <source>
        <dbReference type="ARBA" id="ARBA00007422"/>
    </source>
</evidence>
<evidence type="ECO:0000313" key="12">
    <source>
        <dbReference type="EMBL" id="KAL1374711.1"/>
    </source>
</evidence>
<keyword evidence="13" id="KW-1185">Reference proteome</keyword>
<evidence type="ECO:0000256" key="1">
    <source>
        <dbReference type="ARBA" id="ARBA00000474"/>
    </source>
</evidence>
<evidence type="ECO:0000256" key="10">
    <source>
        <dbReference type="ARBA" id="ARBA00023235"/>
    </source>
</evidence>
<reference evidence="12 13" key="1">
    <citation type="submission" date="2024-05" db="EMBL/GenBank/DDBJ databases">
        <title>Culex pipiens pipiens assembly and annotation.</title>
        <authorList>
            <person name="Alout H."/>
            <person name="Durand T."/>
        </authorList>
    </citation>
    <scope>NUCLEOTIDE SEQUENCE [LARGE SCALE GENOMIC DNA]</scope>
    <source>
        <strain evidence="12">HA-2024</strain>
        <tissue evidence="12">Whole body</tissue>
    </source>
</reference>
<dbReference type="EC" id="5.3.1.1" evidence="6 11"/>
<dbReference type="InterPro" id="IPR000652">
    <property type="entry name" value="Triosephosphate_isomerase"/>
</dbReference>
<dbReference type="HAMAP" id="MF_00147_B">
    <property type="entry name" value="TIM_B"/>
    <property type="match status" value="1"/>
</dbReference>
<name>A0ABD1CEA3_CULPP</name>
<keyword evidence="9 11" id="KW-0324">Glycolysis</keyword>
<keyword evidence="10 11" id="KW-0413">Isomerase</keyword>
<gene>
    <name evidence="12" type="ORF">pipiens_017925</name>
</gene>
<evidence type="ECO:0000256" key="2">
    <source>
        <dbReference type="ARBA" id="ARBA00004680"/>
    </source>
</evidence>
<dbReference type="PROSITE" id="PS51440">
    <property type="entry name" value="TIM_2"/>
    <property type="match status" value="1"/>
</dbReference>
<dbReference type="InterPro" id="IPR035990">
    <property type="entry name" value="TIM_sf"/>
</dbReference>
<dbReference type="InterPro" id="IPR013785">
    <property type="entry name" value="Aldolase_TIM"/>
</dbReference>
<dbReference type="GO" id="GO:0006094">
    <property type="term" value="P:gluconeogenesis"/>
    <property type="evidence" value="ECO:0007669"/>
    <property type="project" value="UniProtKB-KW"/>
</dbReference>
<sequence>MSYVREYRASKGHLEVENFSTSVGTVVPVGSKSAVVSSITQLSLNGDKASITELCKVLTTGPLNADTEVVVGCPAPYLSLARSQLPDTVGVAAQNCYKVAKGAFTGEISPAMLKDLNIGWVILGHSERRAIFGESDELIADKIVHALAEGLKVIACIGETLQEREAGQTEAVCFRQTKAIADKVKDWSNVVIAYEPVWAIGTGKTATPEQAQEVHAALRKWFTENVSADVSAAIRIQYGGSVTAANCRELAAKPDIDGFLVGGASLKPEFIQIVNARA</sequence>
<dbReference type="InterPro" id="IPR022896">
    <property type="entry name" value="TrioseP_Isoase_bac/euk"/>
</dbReference>
<accession>A0ABD1CEA3</accession>
<evidence type="ECO:0000313" key="13">
    <source>
        <dbReference type="Proteomes" id="UP001562425"/>
    </source>
</evidence>
<dbReference type="FunFam" id="3.20.20.70:FF:000025">
    <property type="entry name" value="Triosephosphate isomerase"/>
    <property type="match status" value="1"/>
</dbReference>